<dbReference type="PROSITE" id="PS50850">
    <property type="entry name" value="MFS"/>
    <property type="match status" value="1"/>
</dbReference>
<dbReference type="Pfam" id="PF07690">
    <property type="entry name" value="MFS_1"/>
    <property type="match status" value="1"/>
</dbReference>
<dbReference type="Proteomes" id="UP000294547">
    <property type="component" value="Unassembled WGS sequence"/>
</dbReference>
<feature type="transmembrane region" description="Helical" evidence="8">
    <location>
        <begin position="247"/>
        <end position="268"/>
    </location>
</feature>
<comment type="caution">
    <text evidence="10">The sequence shown here is derived from an EMBL/GenBank/DDBJ whole genome shotgun (WGS) entry which is preliminary data.</text>
</comment>
<dbReference type="EMBL" id="SNXY01000006">
    <property type="protein sequence ID" value="TDP86440.1"/>
    <property type="molecule type" value="Genomic_DNA"/>
</dbReference>
<dbReference type="InterPro" id="IPR011701">
    <property type="entry name" value="MFS"/>
</dbReference>
<feature type="transmembrane region" description="Helical" evidence="8">
    <location>
        <begin position="197"/>
        <end position="219"/>
    </location>
</feature>
<feature type="transmembrane region" description="Helical" evidence="8">
    <location>
        <begin position="135"/>
        <end position="158"/>
    </location>
</feature>
<dbReference type="OrthoDB" id="63984at2"/>
<keyword evidence="6 8" id="KW-1133">Transmembrane helix</keyword>
<feature type="transmembrane region" description="Helical" evidence="8">
    <location>
        <begin position="314"/>
        <end position="331"/>
    </location>
</feature>
<feature type="transmembrane region" description="Helical" evidence="8">
    <location>
        <begin position="111"/>
        <end position="129"/>
    </location>
</feature>
<feature type="domain" description="Major facilitator superfamily (MFS) profile" evidence="9">
    <location>
        <begin position="41"/>
        <end position="424"/>
    </location>
</feature>
<comment type="similarity">
    <text evidence="2">Belongs to the major facilitator superfamily.</text>
</comment>
<accession>A0A4R6RJ19</accession>
<feature type="transmembrane region" description="Helical" evidence="8">
    <location>
        <begin position="401"/>
        <end position="420"/>
    </location>
</feature>
<evidence type="ECO:0000256" key="6">
    <source>
        <dbReference type="ARBA" id="ARBA00022989"/>
    </source>
</evidence>
<feature type="transmembrane region" description="Helical" evidence="8">
    <location>
        <begin position="337"/>
        <end position="361"/>
    </location>
</feature>
<dbReference type="SUPFAM" id="SSF103473">
    <property type="entry name" value="MFS general substrate transporter"/>
    <property type="match status" value="1"/>
</dbReference>
<dbReference type="GO" id="GO:0022857">
    <property type="term" value="F:transmembrane transporter activity"/>
    <property type="evidence" value="ECO:0007669"/>
    <property type="project" value="InterPro"/>
</dbReference>
<feature type="transmembrane region" description="Helical" evidence="8">
    <location>
        <begin position="373"/>
        <end position="395"/>
    </location>
</feature>
<gene>
    <name evidence="10" type="ORF">EDD54_0315</name>
</gene>
<feature type="transmembrane region" description="Helical" evidence="8">
    <location>
        <begin position="280"/>
        <end position="302"/>
    </location>
</feature>
<protein>
    <submittedName>
        <fullName evidence="10">YNFM family putative membrane transporter</fullName>
    </submittedName>
</protein>
<keyword evidence="3" id="KW-0813">Transport</keyword>
<name>A0A4R6RJ19_9HYPH</name>
<dbReference type="CDD" id="cd17324">
    <property type="entry name" value="MFS_NepI_like"/>
    <property type="match status" value="1"/>
</dbReference>
<organism evidence="10 11">
    <name type="scientific">Oharaeibacter diazotrophicus</name>
    <dbReference type="NCBI Taxonomy" id="1920512"/>
    <lineage>
        <taxon>Bacteria</taxon>
        <taxon>Pseudomonadati</taxon>
        <taxon>Pseudomonadota</taxon>
        <taxon>Alphaproteobacteria</taxon>
        <taxon>Hyphomicrobiales</taxon>
        <taxon>Pleomorphomonadaceae</taxon>
        <taxon>Oharaeibacter</taxon>
    </lineage>
</organism>
<evidence type="ECO:0000256" key="4">
    <source>
        <dbReference type="ARBA" id="ARBA00022475"/>
    </source>
</evidence>
<evidence type="ECO:0000313" key="11">
    <source>
        <dbReference type="Proteomes" id="UP000294547"/>
    </source>
</evidence>
<dbReference type="PANTHER" id="PTHR43271:SF1">
    <property type="entry name" value="INNER MEMBRANE TRANSPORT PROTEIN YNFM"/>
    <property type="match status" value="1"/>
</dbReference>
<proteinExistence type="inferred from homology"/>
<sequence>MPGEGERSESGAGAEPHALLAGSVEAEPAPPAARIAAGTPAFRRLNAGLFAAGFATFALLYSVQPLLPLFADEFGTGAAGASLALSLSTGTLAVALLVASSLSEVTGRKPVMLAALFSSAILTLAVALADDWSVLLALRAATGLALSGLPAVAMAFLVDEVDRPAVGRAMGLYIGGSAIGGMSGRLLVALLADHFGWRVALGVTGAVGLVAAVLLWRFLPPARHFVARRPDVPALARSLLAHLGDRGLVLLFAEGFLLMGAFVTLYNYLGFRLLAPPYGLGHGAVGAIFTTYLFGTVASAWMGTLSDRFSRRRVLPASIAVMAAGLGLTMLADLAAIVAGVALFTFGFFGAHSVASGWVGLRAETAKAQASSLYLLAYYAGSSLAGTAGGLLWTAGGWTGVAGFVAALTAMAIGVSWLLARTPPPAWMRRAG</sequence>
<keyword evidence="4" id="KW-1003">Cell membrane</keyword>
<dbReference type="InterPro" id="IPR020846">
    <property type="entry name" value="MFS_dom"/>
</dbReference>
<keyword evidence="5 8" id="KW-0812">Transmembrane</keyword>
<dbReference type="GO" id="GO:0005886">
    <property type="term" value="C:plasma membrane"/>
    <property type="evidence" value="ECO:0007669"/>
    <property type="project" value="UniProtKB-SubCell"/>
</dbReference>
<keyword evidence="7 8" id="KW-0472">Membrane</keyword>
<comment type="subcellular location">
    <subcellularLocation>
        <location evidence="1">Cell membrane</location>
        <topology evidence="1">Multi-pass membrane protein</topology>
    </subcellularLocation>
</comment>
<evidence type="ECO:0000256" key="7">
    <source>
        <dbReference type="ARBA" id="ARBA00023136"/>
    </source>
</evidence>
<dbReference type="AlphaFoldDB" id="A0A4R6RJ19"/>
<evidence type="ECO:0000256" key="1">
    <source>
        <dbReference type="ARBA" id="ARBA00004651"/>
    </source>
</evidence>
<evidence type="ECO:0000313" key="10">
    <source>
        <dbReference type="EMBL" id="TDP86440.1"/>
    </source>
</evidence>
<dbReference type="Gene3D" id="1.20.1250.20">
    <property type="entry name" value="MFS general substrate transporter like domains"/>
    <property type="match status" value="1"/>
</dbReference>
<feature type="transmembrane region" description="Helical" evidence="8">
    <location>
        <begin position="47"/>
        <end position="67"/>
    </location>
</feature>
<evidence type="ECO:0000256" key="5">
    <source>
        <dbReference type="ARBA" id="ARBA00022692"/>
    </source>
</evidence>
<evidence type="ECO:0000256" key="8">
    <source>
        <dbReference type="SAM" id="Phobius"/>
    </source>
</evidence>
<dbReference type="PANTHER" id="PTHR43271">
    <property type="entry name" value="BLL2771 PROTEIN"/>
    <property type="match status" value="1"/>
</dbReference>
<reference evidence="10 11" key="1">
    <citation type="submission" date="2019-03" db="EMBL/GenBank/DDBJ databases">
        <title>Genomic Encyclopedia of Type Strains, Phase IV (KMG-IV): sequencing the most valuable type-strain genomes for metagenomic binning, comparative biology and taxonomic classification.</title>
        <authorList>
            <person name="Goeker M."/>
        </authorList>
    </citation>
    <scope>NUCLEOTIDE SEQUENCE [LARGE SCALE GENOMIC DNA]</scope>
    <source>
        <strain evidence="10 11">DSM 102969</strain>
    </source>
</reference>
<dbReference type="InterPro" id="IPR036259">
    <property type="entry name" value="MFS_trans_sf"/>
</dbReference>
<evidence type="ECO:0000256" key="2">
    <source>
        <dbReference type="ARBA" id="ARBA00008335"/>
    </source>
</evidence>
<feature type="transmembrane region" description="Helical" evidence="8">
    <location>
        <begin position="79"/>
        <end position="99"/>
    </location>
</feature>
<keyword evidence="11" id="KW-1185">Reference proteome</keyword>
<evidence type="ECO:0000259" key="9">
    <source>
        <dbReference type="PROSITE" id="PS50850"/>
    </source>
</evidence>
<feature type="transmembrane region" description="Helical" evidence="8">
    <location>
        <begin position="170"/>
        <end position="191"/>
    </location>
</feature>
<evidence type="ECO:0000256" key="3">
    <source>
        <dbReference type="ARBA" id="ARBA00022448"/>
    </source>
</evidence>